<comment type="caution">
    <text evidence="1">The sequence shown here is derived from an EMBL/GenBank/DDBJ whole genome shotgun (WGS) entry which is preliminary data.</text>
</comment>
<sequence length="136" mass="16546">MASTERINHYTDYSLALLKMFQTLRSTFDHQSQNLLCPKTKFLSKYISFSTYLFYYEFKLNLLICNIYLIQTHVRHSGLDIWPRLRRFIAISSFRASRFSSERIKDFFIPTRKHFAKRQQLHERRYLYVIIQSPSF</sequence>
<dbReference type="AlphaFoldDB" id="A0A815TGB7"/>
<gene>
    <name evidence="1" type="ORF">SEV965_LOCUS36150</name>
</gene>
<dbReference type="Proteomes" id="UP000663889">
    <property type="component" value="Unassembled WGS sequence"/>
</dbReference>
<proteinExistence type="predicted"/>
<name>A0A815TGB7_9BILA</name>
<evidence type="ECO:0000313" key="2">
    <source>
        <dbReference type="Proteomes" id="UP000663889"/>
    </source>
</evidence>
<evidence type="ECO:0000313" key="1">
    <source>
        <dbReference type="EMBL" id="CAF1502604.1"/>
    </source>
</evidence>
<reference evidence="1" key="1">
    <citation type="submission" date="2021-02" db="EMBL/GenBank/DDBJ databases">
        <authorList>
            <person name="Nowell W R."/>
        </authorList>
    </citation>
    <scope>NUCLEOTIDE SEQUENCE</scope>
</reference>
<protein>
    <submittedName>
        <fullName evidence="1">Uncharacterized protein</fullName>
    </submittedName>
</protein>
<organism evidence="1 2">
    <name type="scientific">Rotaria sordida</name>
    <dbReference type="NCBI Taxonomy" id="392033"/>
    <lineage>
        <taxon>Eukaryota</taxon>
        <taxon>Metazoa</taxon>
        <taxon>Spiralia</taxon>
        <taxon>Gnathifera</taxon>
        <taxon>Rotifera</taxon>
        <taxon>Eurotatoria</taxon>
        <taxon>Bdelloidea</taxon>
        <taxon>Philodinida</taxon>
        <taxon>Philodinidae</taxon>
        <taxon>Rotaria</taxon>
    </lineage>
</organism>
<dbReference type="EMBL" id="CAJNOU010006336">
    <property type="protein sequence ID" value="CAF1502604.1"/>
    <property type="molecule type" value="Genomic_DNA"/>
</dbReference>
<accession>A0A815TGB7</accession>